<gene>
    <name evidence="4" type="ORF">SAMN02745196_01992</name>
</gene>
<sequence>MKKRSLSLLLVLVLSLSFTACNKNDTPKDVENKPNVTDKDNKKEPTTPPATPPPAGEVDKPTGDSSNNEEPPKTEIPKEDDKNPSTEPSNLKYDLASLDKTRYSWYFYPNTPREADKYKEKYDLYYEGNKSNKELYLTFDCGYENGITPKILDILKENNIKAAFFITSAYLKSSPDLVKRMIAEGHIVGNHSEDHPSMVDKAVEGRDASYYQLESLDKKFQAVVGKPIDRFFRPPMGEFSEASLALTKELGYKSIFWANAYKDYDVNNQPDPEESKKLLKGRTDNGDILLLHAVSKTNSIILQDLINDWRAEGYVFKSLDQLPKY</sequence>
<evidence type="ECO:0000256" key="2">
    <source>
        <dbReference type="SAM" id="SignalP"/>
    </source>
</evidence>
<dbReference type="PROSITE" id="PS51677">
    <property type="entry name" value="NODB"/>
    <property type="match status" value="1"/>
</dbReference>
<dbReference type="InterPro" id="IPR050248">
    <property type="entry name" value="Polysacc_deacetylase_ArnD"/>
</dbReference>
<dbReference type="SUPFAM" id="SSF88713">
    <property type="entry name" value="Glycoside hydrolase/deacetylase"/>
    <property type="match status" value="1"/>
</dbReference>
<keyword evidence="5" id="KW-1185">Reference proteome</keyword>
<dbReference type="Pfam" id="PF01522">
    <property type="entry name" value="Polysacc_deac_1"/>
    <property type="match status" value="1"/>
</dbReference>
<dbReference type="PROSITE" id="PS51257">
    <property type="entry name" value="PROKAR_LIPOPROTEIN"/>
    <property type="match status" value="1"/>
</dbReference>
<feature type="chain" id="PRO_5039625072" evidence="2">
    <location>
        <begin position="21"/>
        <end position="325"/>
    </location>
</feature>
<feature type="region of interest" description="Disordered" evidence="1">
    <location>
        <begin position="22"/>
        <end position="93"/>
    </location>
</feature>
<dbReference type="AlphaFoldDB" id="A0A1M5X4X2"/>
<dbReference type="InterPro" id="IPR011330">
    <property type="entry name" value="Glyco_hydro/deAcase_b/a-brl"/>
</dbReference>
<reference evidence="4 5" key="1">
    <citation type="submission" date="2016-11" db="EMBL/GenBank/DDBJ databases">
        <authorList>
            <person name="Jaros S."/>
            <person name="Januszkiewicz K."/>
            <person name="Wedrychowicz H."/>
        </authorList>
    </citation>
    <scope>NUCLEOTIDE SEQUENCE [LARGE SCALE GENOMIC DNA]</scope>
    <source>
        <strain evidence="4 5">DSM 3089</strain>
    </source>
</reference>
<feature type="compositionally biased region" description="Pro residues" evidence="1">
    <location>
        <begin position="46"/>
        <end position="55"/>
    </location>
</feature>
<dbReference type="PANTHER" id="PTHR10587:SF78">
    <property type="entry name" value="PEPTIDOGLYCAN-N-ACETYLMURAMIC ACID DEACETYLASE PDAA"/>
    <property type="match status" value="1"/>
</dbReference>
<accession>A0A1M5X4X2</accession>
<dbReference type="PANTHER" id="PTHR10587">
    <property type="entry name" value="GLYCOSYL TRANSFERASE-RELATED"/>
    <property type="match status" value="1"/>
</dbReference>
<dbReference type="GO" id="GO:0016810">
    <property type="term" value="F:hydrolase activity, acting on carbon-nitrogen (but not peptide) bonds"/>
    <property type="evidence" value="ECO:0007669"/>
    <property type="project" value="InterPro"/>
</dbReference>
<feature type="domain" description="NodB homology" evidence="3">
    <location>
        <begin position="133"/>
        <end position="317"/>
    </location>
</feature>
<protein>
    <submittedName>
        <fullName evidence="4">Peptidoglycan-N-acetylmuramic acid deacetylase</fullName>
    </submittedName>
</protein>
<evidence type="ECO:0000259" key="3">
    <source>
        <dbReference type="PROSITE" id="PS51677"/>
    </source>
</evidence>
<dbReference type="Proteomes" id="UP000184526">
    <property type="component" value="Unassembled WGS sequence"/>
</dbReference>
<dbReference type="GO" id="GO:0005975">
    <property type="term" value="P:carbohydrate metabolic process"/>
    <property type="evidence" value="ECO:0007669"/>
    <property type="project" value="InterPro"/>
</dbReference>
<dbReference type="STRING" id="1121306.SAMN02745196_01992"/>
<feature type="compositionally biased region" description="Basic and acidic residues" evidence="1">
    <location>
        <begin position="70"/>
        <end position="84"/>
    </location>
</feature>
<dbReference type="EMBL" id="FQXP01000007">
    <property type="protein sequence ID" value="SHH94652.1"/>
    <property type="molecule type" value="Genomic_DNA"/>
</dbReference>
<dbReference type="OrthoDB" id="9812065at2"/>
<feature type="signal peptide" evidence="2">
    <location>
        <begin position="1"/>
        <end position="20"/>
    </location>
</feature>
<dbReference type="InterPro" id="IPR002509">
    <property type="entry name" value="NODB_dom"/>
</dbReference>
<dbReference type="GO" id="GO:0016020">
    <property type="term" value="C:membrane"/>
    <property type="evidence" value="ECO:0007669"/>
    <property type="project" value="TreeGrafter"/>
</dbReference>
<evidence type="ECO:0000313" key="5">
    <source>
        <dbReference type="Proteomes" id="UP000184526"/>
    </source>
</evidence>
<name>A0A1M5X4X2_9CLOT</name>
<feature type="compositionally biased region" description="Basic and acidic residues" evidence="1">
    <location>
        <begin position="25"/>
        <end position="45"/>
    </location>
</feature>
<proteinExistence type="predicted"/>
<organism evidence="4 5">
    <name type="scientific">Clostridium collagenovorans DSM 3089</name>
    <dbReference type="NCBI Taxonomy" id="1121306"/>
    <lineage>
        <taxon>Bacteria</taxon>
        <taxon>Bacillati</taxon>
        <taxon>Bacillota</taxon>
        <taxon>Clostridia</taxon>
        <taxon>Eubacteriales</taxon>
        <taxon>Clostridiaceae</taxon>
        <taxon>Clostridium</taxon>
    </lineage>
</organism>
<dbReference type="Gene3D" id="3.20.20.370">
    <property type="entry name" value="Glycoside hydrolase/deacetylase"/>
    <property type="match status" value="1"/>
</dbReference>
<evidence type="ECO:0000313" key="4">
    <source>
        <dbReference type="EMBL" id="SHH94652.1"/>
    </source>
</evidence>
<evidence type="ECO:0000256" key="1">
    <source>
        <dbReference type="SAM" id="MobiDB-lite"/>
    </source>
</evidence>
<keyword evidence="2" id="KW-0732">Signal</keyword>
<dbReference type="RefSeq" id="WP_072831874.1">
    <property type="nucleotide sequence ID" value="NZ_FQXP01000007.1"/>
</dbReference>